<evidence type="ECO:0000313" key="1">
    <source>
        <dbReference type="EMBL" id="KAE9387824.1"/>
    </source>
</evidence>
<organism evidence="1 2">
    <name type="scientific">Gymnopus androsaceus JB14</name>
    <dbReference type="NCBI Taxonomy" id="1447944"/>
    <lineage>
        <taxon>Eukaryota</taxon>
        <taxon>Fungi</taxon>
        <taxon>Dikarya</taxon>
        <taxon>Basidiomycota</taxon>
        <taxon>Agaricomycotina</taxon>
        <taxon>Agaricomycetes</taxon>
        <taxon>Agaricomycetidae</taxon>
        <taxon>Agaricales</taxon>
        <taxon>Marasmiineae</taxon>
        <taxon>Omphalotaceae</taxon>
        <taxon>Gymnopus</taxon>
    </lineage>
</organism>
<keyword evidence="2" id="KW-1185">Reference proteome</keyword>
<dbReference type="AlphaFoldDB" id="A0A6A4GRP6"/>
<evidence type="ECO:0000313" key="2">
    <source>
        <dbReference type="Proteomes" id="UP000799118"/>
    </source>
</evidence>
<protein>
    <submittedName>
        <fullName evidence="1">Uncharacterized protein</fullName>
    </submittedName>
</protein>
<dbReference type="OrthoDB" id="2675575at2759"/>
<proteinExistence type="predicted"/>
<reference evidence="1" key="1">
    <citation type="journal article" date="2019" name="Environ. Microbiol.">
        <title>Fungal ecological strategies reflected in gene transcription - a case study of two litter decomposers.</title>
        <authorList>
            <person name="Barbi F."/>
            <person name="Kohler A."/>
            <person name="Barry K."/>
            <person name="Baskaran P."/>
            <person name="Daum C."/>
            <person name="Fauchery L."/>
            <person name="Ihrmark K."/>
            <person name="Kuo A."/>
            <person name="LaButti K."/>
            <person name="Lipzen A."/>
            <person name="Morin E."/>
            <person name="Grigoriev I.V."/>
            <person name="Henrissat B."/>
            <person name="Lindahl B."/>
            <person name="Martin F."/>
        </authorList>
    </citation>
    <scope>NUCLEOTIDE SEQUENCE</scope>
    <source>
        <strain evidence="1">JB14</strain>
    </source>
</reference>
<accession>A0A6A4GRP6</accession>
<dbReference type="EMBL" id="ML769778">
    <property type="protein sequence ID" value="KAE9387824.1"/>
    <property type="molecule type" value="Genomic_DNA"/>
</dbReference>
<name>A0A6A4GRP6_9AGAR</name>
<dbReference type="Proteomes" id="UP000799118">
    <property type="component" value="Unassembled WGS sequence"/>
</dbReference>
<gene>
    <name evidence="1" type="ORF">BT96DRAFT_948072</name>
</gene>
<sequence length="187" mass="21328">MVLVVAERDFSVAGISPQSARYRFFPVAQSSGIKITHAPTPALDRILIMATPIHALLQHNDGATEIEVSTKVLVIVLTMQLLYLDLTLTPNYITPFVNVQASENWRIFLHDLCWGPRRRDEVHPYVEGIAGVHYEPFTTYEAALQAYTDTYNCEEYSPQLKIVEHPNLDQGIKIHEARRVRRMLNNN</sequence>